<sequence>MVDCNATKYPMEPKAQLHKDMEGAPIDATEYRSIVGCLRYLLNTRPDLSYVVGMA</sequence>
<dbReference type="EMBL" id="ACHR03000051">
    <property type="protein sequence ID" value="KAE8637323.1"/>
    <property type="molecule type" value="Genomic_DNA"/>
</dbReference>
<name>A0ACB6HBL7_CUCSA</name>
<protein>
    <submittedName>
        <fullName evidence="1">Uncharacterized protein</fullName>
    </submittedName>
</protein>
<feature type="non-terminal residue" evidence="1">
    <location>
        <position position="55"/>
    </location>
</feature>
<reference evidence="1 2" key="2">
    <citation type="journal article" date="2009" name="PLoS ONE">
        <title>An integrated genetic and cytogenetic map of the cucumber genome.</title>
        <authorList>
            <person name="Ren Y."/>
            <person name="Zhang Z."/>
            <person name="Liu J."/>
            <person name="Staub J.E."/>
            <person name="Han Y."/>
            <person name="Cheng Z."/>
            <person name="Li X."/>
            <person name="Lu J."/>
            <person name="Miao H."/>
            <person name="Kang H."/>
            <person name="Xie B."/>
            <person name="Gu X."/>
            <person name="Wang X."/>
            <person name="Du Y."/>
            <person name="Jin W."/>
            <person name="Huang S."/>
        </authorList>
    </citation>
    <scope>NUCLEOTIDE SEQUENCE [LARGE SCALE GENOMIC DNA]</scope>
    <source>
        <strain evidence="2">cv. 9930</strain>
        <tissue evidence="1">Leaf</tissue>
    </source>
</reference>
<reference evidence="1 2" key="5">
    <citation type="journal article" date="2019" name="Gigascience">
        <title>A chromosome-scale genome assembly of cucumber (Cucumis sativus L.).</title>
        <authorList>
            <person name="Li Q."/>
            <person name="Li H."/>
            <person name="Huang W."/>
            <person name="Xu Y."/>
            <person name="Zhou Q."/>
            <person name="Wang S."/>
            <person name="Ruan J."/>
            <person name="Huang S."/>
            <person name="Zhang Z."/>
        </authorList>
    </citation>
    <scope>NUCLEOTIDE SEQUENCE [LARGE SCALE GENOMIC DNA]</scope>
    <source>
        <strain evidence="2">cv. 9930</strain>
        <tissue evidence="1">Leaf</tissue>
    </source>
</reference>
<accession>A0ACB6HBL7</accession>
<dbReference type="Proteomes" id="UP000029981">
    <property type="component" value="Unassembled WGS sequence"/>
</dbReference>
<proteinExistence type="predicted"/>
<evidence type="ECO:0000313" key="2">
    <source>
        <dbReference type="Proteomes" id="UP000029981"/>
    </source>
</evidence>
<comment type="caution">
    <text evidence="1">The sequence shown here is derived from an EMBL/GenBank/DDBJ whole genome shotgun (WGS) entry which is preliminary data.</text>
</comment>
<keyword evidence="2" id="KW-1185">Reference proteome</keyword>
<gene>
    <name evidence="1" type="ORF">Csa_019109</name>
</gene>
<evidence type="ECO:0000313" key="1">
    <source>
        <dbReference type="EMBL" id="KAE8637323.1"/>
    </source>
</evidence>
<reference evidence="1 2" key="4">
    <citation type="journal article" date="2011" name="BMC Genomics">
        <title>RNA-Seq improves annotation of protein-coding genes in the cucumber genome.</title>
        <authorList>
            <person name="Li Z."/>
            <person name="Zhang Z."/>
            <person name="Yan P."/>
            <person name="Huang S."/>
            <person name="Fei Z."/>
            <person name="Lin K."/>
        </authorList>
    </citation>
    <scope>NUCLEOTIDE SEQUENCE [LARGE SCALE GENOMIC DNA]</scope>
    <source>
        <strain evidence="2">cv. 9930</strain>
        <tissue evidence="1">Leaf</tissue>
    </source>
</reference>
<reference evidence="1 2" key="1">
    <citation type="journal article" date="2009" name="Nat. Genet.">
        <title>The genome of the cucumber, Cucumis sativus L.</title>
        <authorList>
            <person name="Huang S."/>
            <person name="Li R."/>
            <person name="Zhang Z."/>
            <person name="Li L."/>
            <person name="Gu X."/>
            <person name="Fan W."/>
            <person name="Lucas W.J."/>
            <person name="Wang X."/>
            <person name="Xie B."/>
            <person name="Ni P."/>
            <person name="Ren Y."/>
            <person name="Zhu H."/>
            <person name="Li J."/>
            <person name="Lin K."/>
            <person name="Jin W."/>
            <person name="Fei Z."/>
            <person name="Li G."/>
            <person name="Staub J."/>
            <person name="Kilian A."/>
            <person name="van der Vossen E.A."/>
            <person name="Wu Y."/>
            <person name="Guo J."/>
            <person name="He J."/>
            <person name="Jia Z."/>
            <person name="Ren Y."/>
            <person name="Tian G."/>
            <person name="Lu Y."/>
            <person name="Ruan J."/>
            <person name="Qian W."/>
            <person name="Wang M."/>
            <person name="Huang Q."/>
            <person name="Li B."/>
            <person name="Xuan Z."/>
            <person name="Cao J."/>
            <person name="Asan"/>
            <person name="Wu Z."/>
            <person name="Zhang J."/>
            <person name="Cai Q."/>
            <person name="Bai Y."/>
            <person name="Zhao B."/>
            <person name="Han Y."/>
            <person name="Li Y."/>
            <person name="Li X."/>
            <person name="Wang S."/>
            <person name="Shi Q."/>
            <person name="Liu S."/>
            <person name="Cho W.K."/>
            <person name="Kim J.Y."/>
            <person name="Xu Y."/>
            <person name="Heller-Uszynska K."/>
            <person name="Miao H."/>
            <person name="Cheng Z."/>
            <person name="Zhang S."/>
            <person name="Wu J."/>
            <person name="Yang Y."/>
            <person name="Kang H."/>
            <person name="Li M."/>
            <person name="Liang H."/>
            <person name="Ren X."/>
            <person name="Shi Z."/>
            <person name="Wen M."/>
            <person name="Jian M."/>
            <person name="Yang H."/>
            <person name="Zhang G."/>
            <person name="Yang Z."/>
            <person name="Chen R."/>
            <person name="Liu S."/>
            <person name="Li J."/>
            <person name="Ma L."/>
            <person name="Liu H."/>
            <person name="Zhou Y."/>
            <person name="Zhao J."/>
            <person name="Fang X."/>
            <person name="Li G."/>
            <person name="Fang L."/>
            <person name="Li Y."/>
            <person name="Liu D."/>
            <person name="Zheng H."/>
            <person name="Zhang Y."/>
            <person name="Qin N."/>
            <person name="Li Z."/>
            <person name="Yang G."/>
            <person name="Yang S."/>
            <person name="Bolund L."/>
            <person name="Kristiansen K."/>
            <person name="Zheng H."/>
            <person name="Li S."/>
            <person name="Zhang X."/>
            <person name="Yang H."/>
            <person name="Wang J."/>
            <person name="Sun R."/>
            <person name="Zhang B."/>
            <person name="Jiang S."/>
            <person name="Wang J."/>
            <person name="Du Y."/>
            <person name="Li S."/>
        </authorList>
    </citation>
    <scope>NUCLEOTIDE SEQUENCE [LARGE SCALE GENOMIC DNA]</scope>
    <source>
        <strain evidence="2">cv. 9930</strain>
        <tissue evidence="1">Leaf</tissue>
    </source>
</reference>
<organism evidence="1 2">
    <name type="scientific">Cucumis sativus</name>
    <name type="common">Cucumber</name>
    <dbReference type="NCBI Taxonomy" id="3659"/>
    <lineage>
        <taxon>Eukaryota</taxon>
        <taxon>Viridiplantae</taxon>
        <taxon>Streptophyta</taxon>
        <taxon>Embryophyta</taxon>
        <taxon>Tracheophyta</taxon>
        <taxon>Spermatophyta</taxon>
        <taxon>Magnoliopsida</taxon>
        <taxon>eudicotyledons</taxon>
        <taxon>Gunneridae</taxon>
        <taxon>Pentapetalae</taxon>
        <taxon>rosids</taxon>
        <taxon>fabids</taxon>
        <taxon>Cucurbitales</taxon>
        <taxon>Cucurbitaceae</taxon>
        <taxon>Benincaseae</taxon>
        <taxon>Cucumis</taxon>
    </lineage>
</organism>
<reference evidence="1 2" key="3">
    <citation type="journal article" date="2010" name="BMC Genomics">
        <title>Transcriptome sequencing and comparative analysis of cucumber flowers with different sex types.</title>
        <authorList>
            <person name="Guo S."/>
            <person name="Zheng Y."/>
            <person name="Joung J.G."/>
            <person name="Liu S."/>
            <person name="Zhang Z."/>
            <person name="Crasta O.R."/>
            <person name="Sobral B.W."/>
            <person name="Xu Y."/>
            <person name="Huang S."/>
            <person name="Fei Z."/>
        </authorList>
    </citation>
    <scope>NUCLEOTIDE SEQUENCE [LARGE SCALE GENOMIC DNA]</scope>
    <source>
        <strain evidence="2">cv. 9930</strain>
        <tissue evidence="1">Leaf</tissue>
    </source>
</reference>